<comment type="caution">
    <text evidence="2">The sequence shown here is derived from an EMBL/GenBank/DDBJ whole genome shotgun (WGS) entry which is preliminary data.</text>
</comment>
<dbReference type="PANTHER" id="PTHR33594:SF1">
    <property type="entry name" value="HD_PDEASE DOMAIN-CONTAINING PROTEIN"/>
    <property type="match status" value="1"/>
</dbReference>
<sequence>MFDPAQYHALTGEQANLVRQVAKYTEKYFQDPKFDASHDFNHVLRVTAIAIKIFEQEQQRTKSAYNAFTVILGALMHDIDDKKYRSAQVTAVPEAQRELIRLGLSEAQAQRIQALIDGVSYTSEVKNPQKVRDLLITIPELAVVQDADRLDAIGAIGAGRCFAYGAAKTSRGLSDTIDHFDDKLFKLEDMMKTETGRQLGAEYTARLKQFKTWWQQEMDFAGGLP</sequence>
<dbReference type="SUPFAM" id="SSF109604">
    <property type="entry name" value="HD-domain/PDEase-like"/>
    <property type="match status" value="1"/>
</dbReference>
<dbReference type="EMBL" id="JAKLMC020000031">
    <property type="protein sequence ID" value="KAK5949854.1"/>
    <property type="molecule type" value="Genomic_DNA"/>
</dbReference>
<evidence type="ECO:0000313" key="2">
    <source>
        <dbReference type="EMBL" id="KAK5949854.1"/>
    </source>
</evidence>
<feature type="domain" description="HD/PDEase" evidence="1">
    <location>
        <begin position="35"/>
        <end position="162"/>
    </location>
</feature>
<reference evidence="2 3" key="1">
    <citation type="submission" date="2022-12" db="EMBL/GenBank/DDBJ databases">
        <title>Genomic features and morphological characterization of a novel Knufia sp. strain isolated from spacecraft assembly facility.</title>
        <authorList>
            <person name="Teixeira M."/>
            <person name="Chander A.M."/>
            <person name="Stajich J.E."/>
            <person name="Venkateswaran K."/>
        </authorList>
    </citation>
    <scope>NUCLEOTIDE SEQUENCE [LARGE SCALE GENOMIC DNA]</scope>
    <source>
        <strain evidence="2 3">FJI-L2-BK-P2</strain>
    </source>
</reference>
<gene>
    <name evidence="2" type="ORF">OHC33_009039</name>
</gene>
<dbReference type="InterPro" id="IPR006674">
    <property type="entry name" value="HD_domain"/>
</dbReference>
<dbReference type="CDD" id="cd00077">
    <property type="entry name" value="HDc"/>
    <property type="match status" value="1"/>
</dbReference>
<proteinExistence type="predicted"/>
<evidence type="ECO:0000313" key="3">
    <source>
        <dbReference type="Proteomes" id="UP001316803"/>
    </source>
</evidence>
<evidence type="ECO:0000259" key="1">
    <source>
        <dbReference type="SMART" id="SM00471"/>
    </source>
</evidence>
<dbReference type="InterPro" id="IPR003607">
    <property type="entry name" value="HD/PDEase_dom"/>
</dbReference>
<dbReference type="Gene3D" id="1.10.3210.50">
    <property type="match status" value="1"/>
</dbReference>
<dbReference type="AlphaFoldDB" id="A0AAN8E9N0"/>
<protein>
    <recommendedName>
        <fullName evidence="1">HD/PDEase domain-containing protein</fullName>
    </recommendedName>
</protein>
<keyword evidence="3" id="KW-1185">Reference proteome</keyword>
<dbReference type="Proteomes" id="UP001316803">
    <property type="component" value="Unassembled WGS sequence"/>
</dbReference>
<dbReference type="Pfam" id="PF01966">
    <property type="entry name" value="HD"/>
    <property type="match status" value="1"/>
</dbReference>
<name>A0AAN8E9N0_9EURO</name>
<dbReference type="PANTHER" id="PTHR33594">
    <property type="entry name" value="SUPERFAMILY HYDROLASE, PUTATIVE (AFU_ORTHOLOGUE AFUA_1G03035)-RELATED"/>
    <property type="match status" value="1"/>
</dbReference>
<organism evidence="2 3">
    <name type="scientific">Knufia fluminis</name>
    <dbReference type="NCBI Taxonomy" id="191047"/>
    <lineage>
        <taxon>Eukaryota</taxon>
        <taxon>Fungi</taxon>
        <taxon>Dikarya</taxon>
        <taxon>Ascomycota</taxon>
        <taxon>Pezizomycotina</taxon>
        <taxon>Eurotiomycetes</taxon>
        <taxon>Chaetothyriomycetidae</taxon>
        <taxon>Chaetothyriales</taxon>
        <taxon>Trichomeriaceae</taxon>
        <taxon>Knufia</taxon>
    </lineage>
</organism>
<dbReference type="SMART" id="SM00471">
    <property type="entry name" value="HDc"/>
    <property type="match status" value="1"/>
</dbReference>
<accession>A0AAN8E9N0</accession>